<proteinExistence type="predicted"/>
<protein>
    <submittedName>
        <fullName evidence="3">Transposase-like protein, IS200/IS605 family</fullName>
    </submittedName>
</protein>
<keyword evidence="3" id="KW-0614">Plasmid</keyword>
<geneLocation type="plasmid" evidence="4">
    <name>pkf715a dna</name>
</geneLocation>
<name>A0A1L7NMC2_PSEPU</name>
<dbReference type="InterPro" id="IPR010095">
    <property type="entry name" value="Cas12f1-like_TNB"/>
</dbReference>
<evidence type="ECO:0000256" key="1">
    <source>
        <dbReference type="ARBA" id="ARBA00023125"/>
    </source>
</evidence>
<accession>A0A1L7NMC2</accession>
<dbReference type="Proteomes" id="UP000218731">
    <property type="component" value="Plasmid pKF715A"/>
</dbReference>
<dbReference type="Pfam" id="PF07282">
    <property type="entry name" value="Cas12f1-like_TNB"/>
    <property type="match status" value="1"/>
</dbReference>
<organism evidence="3 4">
    <name type="scientific">Pseudomonas putida</name>
    <name type="common">Arthrobacter siderocapsulatus</name>
    <dbReference type="NCBI Taxonomy" id="303"/>
    <lineage>
        <taxon>Bacteria</taxon>
        <taxon>Pseudomonadati</taxon>
        <taxon>Pseudomonadota</taxon>
        <taxon>Gammaproteobacteria</taxon>
        <taxon>Pseudomonadales</taxon>
        <taxon>Pseudomonadaceae</taxon>
        <taxon>Pseudomonas</taxon>
    </lineage>
</organism>
<dbReference type="EMBL" id="AP015030">
    <property type="protein sequence ID" value="BAW26639.1"/>
    <property type="molecule type" value="Genomic_DNA"/>
</dbReference>
<sequence length="451" mass="51328">MIHPPTMGAPVIRTDKWPLQATAHQQHLMRLTLAEYRAYCRALSIVVLNNWPALSQAPSFAAAVERLIHPTAKNPKPRHRYFARRFYKFPSYLRRAAIEFVKGQVSSYLTRYDAWLDGDRRRPDAKPPLFSPASGCYPAMYRGQQVKFNDDFSQASLKLWDGREWLWHDVPIKSVRHRHLLGTIKSPALVVARHCHLSVPVEVKPERLPMADRVCAVDIGINTLATASIVSSGGTVVARRFFHPAADIDRRNKRGLLIRRKARKTAKLSKGFCAELHRKARHINEQIAQLTSKHLVQYALAHGADVIVLENLKGWRPKAGGKRSALRQRFHGWLHRRLATLIEAKFAEAGGRVEYVYARGTSSWAFDGSGKLKRDAKHYELATFSTGKQYNCDLNASYNIAARYWAWKLKLTRRKDGQLPEDKSSPGKPRMPVTLSTLWQREQEAPHLCAA</sequence>
<gene>
    <name evidence="3" type="ORF">KF715C_pA1340</name>
</gene>
<dbReference type="AlphaFoldDB" id="A0A1L7NMC2"/>
<evidence type="ECO:0000313" key="4">
    <source>
        <dbReference type="Proteomes" id="UP000218731"/>
    </source>
</evidence>
<evidence type="ECO:0000313" key="3">
    <source>
        <dbReference type="EMBL" id="BAW26639.1"/>
    </source>
</evidence>
<dbReference type="NCBIfam" id="TIGR01766">
    <property type="entry name" value="IS200/IS605 family accessory protein TnpB-like domain"/>
    <property type="match status" value="1"/>
</dbReference>
<dbReference type="GO" id="GO:0003677">
    <property type="term" value="F:DNA binding"/>
    <property type="evidence" value="ECO:0007669"/>
    <property type="project" value="UniProtKB-KW"/>
</dbReference>
<reference evidence="3 4" key="1">
    <citation type="submission" date="2015-11" db="EMBL/GenBank/DDBJ databases">
        <title>Complete genome sequencing of a biphenyl-degrading bacterium, Pseudomonas putida KF715 (=NBRC110667).</title>
        <authorList>
            <person name="Suenaga H."/>
            <person name="Fujihara N."/>
            <person name="Watanabe T."/>
            <person name="Hirose J."/>
            <person name="Kimura N."/>
            <person name="Yamazoe A."/>
            <person name="Hosoyama A."/>
            <person name="Shimodaira J."/>
            <person name="Furukawa K."/>
        </authorList>
    </citation>
    <scope>NUCLEOTIDE SEQUENCE [LARGE SCALE GENOMIC DNA]</scope>
    <source>
        <strain evidence="3 4">KF715</strain>
        <plasmid evidence="4">Plasmid pkf715a dna</plasmid>
    </source>
</reference>
<evidence type="ECO:0000259" key="2">
    <source>
        <dbReference type="Pfam" id="PF07282"/>
    </source>
</evidence>
<keyword evidence="1" id="KW-0238">DNA-binding</keyword>
<feature type="domain" description="Cas12f1-like TNB" evidence="2">
    <location>
        <begin position="335"/>
        <end position="400"/>
    </location>
</feature>